<feature type="region of interest" description="Disordered" evidence="2">
    <location>
        <begin position="1"/>
        <end position="28"/>
    </location>
</feature>
<evidence type="ECO:0000313" key="4">
    <source>
        <dbReference type="Proteomes" id="UP000187406"/>
    </source>
</evidence>
<dbReference type="InParanoid" id="A0A1Q3DG67"/>
<proteinExistence type="predicted"/>
<feature type="non-terminal residue" evidence="3">
    <location>
        <position position="168"/>
    </location>
</feature>
<evidence type="ECO:0000313" key="3">
    <source>
        <dbReference type="EMBL" id="GAV91442.1"/>
    </source>
</evidence>
<keyword evidence="4" id="KW-1185">Reference proteome</keyword>
<accession>A0A1Q3DG67</accession>
<keyword evidence="1" id="KW-0175">Coiled coil</keyword>
<evidence type="ECO:0000256" key="1">
    <source>
        <dbReference type="SAM" id="Coils"/>
    </source>
</evidence>
<sequence>MKQNNEPVNRPSMWRTTRKKKDGTFDDYDGAKEIEEQLTTKISTLSPENSQDPTMLDQVFVDVVGGDGHVRVRTMGIVVVPPSSKSRTSSFQASQSKARIRVEYEERFNDLQTNLEQQISDQQRQIAELITAMRTQNVTSSRFHSTIPTLASSVSESQDLTFLPNFDR</sequence>
<reference evidence="4" key="1">
    <citation type="submission" date="2016-04" db="EMBL/GenBank/DDBJ databases">
        <title>Cephalotus genome sequencing.</title>
        <authorList>
            <person name="Fukushima K."/>
            <person name="Hasebe M."/>
            <person name="Fang X."/>
        </authorList>
    </citation>
    <scope>NUCLEOTIDE SEQUENCE [LARGE SCALE GENOMIC DNA]</scope>
    <source>
        <strain evidence="4">cv. St1</strain>
    </source>
</reference>
<dbReference type="Pfam" id="PF03004">
    <property type="entry name" value="Transposase_24"/>
    <property type="match status" value="1"/>
</dbReference>
<name>A0A1Q3DG67_CEPFO</name>
<evidence type="ECO:0000256" key="2">
    <source>
        <dbReference type="SAM" id="MobiDB-lite"/>
    </source>
</evidence>
<feature type="coiled-coil region" evidence="1">
    <location>
        <begin position="101"/>
        <end position="132"/>
    </location>
</feature>
<dbReference type="AlphaFoldDB" id="A0A1Q3DG67"/>
<protein>
    <submittedName>
        <fullName evidence="3">Transposase_24 domain-containing protein</fullName>
    </submittedName>
</protein>
<dbReference type="Proteomes" id="UP000187406">
    <property type="component" value="Unassembled WGS sequence"/>
</dbReference>
<gene>
    <name evidence="3" type="ORF">CFOL_v3_34837</name>
</gene>
<dbReference type="EMBL" id="BDDD01007449">
    <property type="protein sequence ID" value="GAV91442.1"/>
    <property type="molecule type" value="Genomic_DNA"/>
</dbReference>
<comment type="caution">
    <text evidence="3">The sequence shown here is derived from an EMBL/GenBank/DDBJ whole genome shotgun (WGS) entry which is preliminary data.</text>
</comment>
<organism evidence="3 4">
    <name type="scientific">Cephalotus follicularis</name>
    <name type="common">Albany pitcher plant</name>
    <dbReference type="NCBI Taxonomy" id="3775"/>
    <lineage>
        <taxon>Eukaryota</taxon>
        <taxon>Viridiplantae</taxon>
        <taxon>Streptophyta</taxon>
        <taxon>Embryophyta</taxon>
        <taxon>Tracheophyta</taxon>
        <taxon>Spermatophyta</taxon>
        <taxon>Magnoliopsida</taxon>
        <taxon>eudicotyledons</taxon>
        <taxon>Gunneridae</taxon>
        <taxon>Pentapetalae</taxon>
        <taxon>rosids</taxon>
        <taxon>fabids</taxon>
        <taxon>Oxalidales</taxon>
        <taxon>Cephalotaceae</taxon>
        <taxon>Cephalotus</taxon>
    </lineage>
</organism>
<dbReference type="InterPro" id="IPR004252">
    <property type="entry name" value="Probable_transposase_24"/>
</dbReference>